<keyword evidence="1" id="KW-0175">Coiled coil</keyword>
<accession>A0ABW2Q1F8</accession>
<feature type="coiled-coil region" evidence="1">
    <location>
        <begin position="5"/>
        <end position="32"/>
    </location>
</feature>
<name>A0ABW2Q1F8_9BACL</name>
<reference evidence="3" key="1">
    <citation type="journal article" date="2019" name="Int. J. Syst. Evol. Microbiol.">
        <title>The Global Catalogue of Microorganisms (GCM) 10K type strain sequencing project: providing services to taxonomists for standard genome sequencing and annotation.</title>
        <authorList>
            <consortium name="The Broad Institute Genomics Platform"/>
            <consortium name="The Broad Institute Genome Sequencing Center for Infectious Disease"/>
            <person name="Wu L."/>
            <person name="Ma J."/>
        </authorList>
    </citation>
    <scope>NUCLEOTIDE SEQUENCE [LARGE SCALE GENOMIC DNA]</scope>
    <source>
        <strain evidence="3">CGMCC 1.16305</strain>
    </source>
</reference>
<proteinExistence type="predicted"/>
<dbReference type="RefSeq" id="WP_380970136.1">
    <property type="nucleotide sequence ID" value="NZ_JBHTCO010000045.1"/>
</dbReference>
<sequence>MKKVFQKASQQLNDLKENKEVILANAKEKLSEKGISIPITSEMLLWFLKKKASQEKMIKKIDVNFNEDFIKLSGKVQKLLLKFDFEIDLKPLRAEKRVLYFGVAGMKPLNQGWIKRIIFSIPPGMSYKEGIISFDLNQFDKVRAIPVGNIQSFEIKNQKLWVKIGL</sequence>
<dbReference type="Proteomes" id="UP001596505">
    <property type="component" value="Unassembled WGS sequence"/>
</dbReference>
<evidence type="ECO:0000256" key="1">
    <source>
        <dbReference type="SAM" id="Coils"/>
    </source>
</evidence>
<protein>
    <submittedName>
        <fullName evidence="2">Uncharacterized protein</fullName>
    </submittedName>
</protein>
<evidence type="ECO:0000313" key="2">
    <source>
        <dbReference type="EMBL" id="MFC7395479.1"/>
    </source>
</evidence>
<keyword evidence="3" id="KW-1185">Reference proteome</keyword>
<organism evidence="2 3">
    <name type="scientific">Scopulibacillus cellulosilyticus</name>
    <dbReference type="NCBI Taxonomy" id="2665665"/>
    <lineage>
        <taxon>Bacteria</taxon>
        <taxon>Bacillati</taxon>
        <taxon>Bacillota</taxon>
        <taxon>Bacilli</taxon>
        <taxon>Bacillales</taxon>
        <taxon>Sporolactobacillaceae</taxon>
        <taxon>Scopulibacillus</taxon>
    </lineage>
</organism>
<comment type="caution">
    <text evidence="2">The sequence shown here is derived from an EMBL/GenBank/DDBJ whole genome shotgun (WGS) entry which is preliminary data.</text>
</comment>
<gene>
    <name evidence="2" type="ORF">ACFQRG_21455</name>
</gene>
<evidence type="ECO:0000313" key="3">
    <source>
        <dbReference type="Proteomes" id="UP001596505"/>
    </source>
</evidence>
<dbReference type="EMBL" id="JBHTCO010000045">
    <property type="protein sequence ID" value="MFC7395479.1"/>
    <property type="molecule type" value="Genomic_DNA"/>
</dbReference>